<dbReference type="PANTHER" id="PTHR19134">
    <property type="entry name" value="RECEPTOR-TYPE TYROSINE-PROTEIN PHOSPHATASE"/>
    <property type="match status" value="1"/>
</dbReference>
<dbReference type="Gene3D" id="3.90.190.10">
    <property type="entry name" value="Protein tyrosine phosphatase superfamily"/>
    <property type="match status" value="1"/>
</dbReference>
<evidence type="ECO:0000256" key="4">
    <source>
        <dbReference type="ARBA" id="ARBA00022912"/>
    </source>
</evidence>
<organism evidence="8 9">
    <name type="scientific">Limulus polyphemus</name>
    <name type="common">Atlantic horseshoe crab</name>
    <dbReference type="NCBI Taxonomy" id="6850"/>
    <lineage>
        <taxon>Eukaryota</taxon>
        <taxon>Metazoa</taxon>
        <taxon>Ecdysozoa</taxon>
        <taxon>Arthropoda</taxon>
        <taxon>Chelicerata</taxon>
        <taxon>Merostomata</taxon>
        <taxon>Xiphosura</taxon>
        <taxon>Limulidae</taxon>
        <taxon>Limulus</taxon>
    </lineage>
</organism>
<evidence type="ECO:0000313" key="8">
    <source>
        <dbReference type="Proteomes" id="UP000694941"/>
    </source>
</evidence>
<dbReference type="Pfam" id="PF00102">
    <property type="entry name" value="Y_phosphatase"/>
    <property type="match status" value="1"/>
</dbReference>
<dbReference type="InterPro" id="IPR029021">
    <property type="entry name" value="Prot-tyrosine_phosphatase-like"/>
</dbReference>
<name>A0ABM1S0W9_LIMPO</name>
<dbReference type="InterPro" id="IPR016130">
    <property type="entry name" value="Tyr_Pase_AS"/>
</dbReference>
<dbReference type="EC" id="3.1.3.48" evidence="2"/>
<proteinExistence type="inferred from homology"/>
<evidence type="ECO:0000313" key="9">
    <source>
        <dbReference type="RefSeq" id="XP_022237274.1"/>
    </source>
</evidence>
<evidence type="ECO:0000259" key="7">
    <source>
        <dbReference type="PROSITE" id="PS50056"/>
    </source>
</evidence>
<evidence type="ECO:0000259" key="6">
    <source>
        <dbReference type="PROSITE" id="PS50055"/>
    </source>
</evidence>
<sequence length="972" mass="111395">MPLLISYVRWFIKFWGRFWFRFYFYASVFFLIISANEKMDKIPNSDEDLRSHQKSSMSSEISSALQPSFNSPSVPSTRSLPDPSYELYTKFRDTTPVKDTPYRTSTAFEIWRTSSSWFQQDSDVIISNNVYLTYLDPGQSSSKLFSAQKQRLTKTKSLENSHFVRPTPVLLISPSAKTTPELRAVHDSKTKTPLQDNSVEASPVVISSSFITAENNFPKKTFMKLLNSTRARRKKLTKENNKSVSNNEKTSFTLKIMSGVFSPSLHSQNNLSNKNPLDGPVISYKDLPKFISLSSTTETPRSKILRKISSPTSIMSHTISSLNKKKTKLVDSHPVPSKQSSFMTLLANPYTVTHSSHFKVFRSSVIHDIKPSFVVPQGKGTKSVTSKETSLIEDQSDKAFFLSKKDSSMKTPFTVENKTSVAKVLIFYEYTATNKSTGETIQVKPMNVSMTTKNGREEPLVATAAGPIKISPQYFIPFVFAYIALKLEMDWSEFCTGKEFIRKEIADLISKKGESIEFNQLVFFDILEDCRVAFDQKNKLTSFRDDEGHFIQINLFLLNKNGHYDFNLTEICGALLKSGANDVKNTIYDRKVYSIQVEFRTKDVKPSEKARDNSSSQGNMGVITVMSVAGVCVLAVTLAIIKHRRRRTSKCEQAHQEDYSLNSFHTDTNIQQKELQFSMRSFLNQAFDDPDILSHPVDSTGLTNFSCNYEAMEDEFKSIPMNMSRMDQIHPKTRVPLTYIRGEANSNYINANFVRGYGGKSEFYIACQAPLPETVADFWRMIWEQQSKVILMLTLWDEDDIPRCAPYFSENIVNCHRVFGDFQVSLQKKEVQENYTISVFRLYNLERNLFREITHLWYRTWPPNGVPEDVNKMLQFLLEARRYMINNTGPVVVHCSSGTGRTGTVLALDICMREYEECRTVDILRCVYRLRQDRDGAVQTKEQYFFLYEALNEYSCRLVNQSRRPSFMPCNV</sequence>
<accession>A0ABM1S0W9</accession>
<dbReference type="SUPFAM" id="SSF52799">
    <property type="entry name" value="(Phosphotyrosine protein) phosphatases II"/>
    <property type="match status" value="1"/>
</dbReference>
<evidence type="ECO:0000256" key="1">
    <source>
        <dbReference type="ARBA" id="ARBA00009580"/>
    </source>
</evidence>
<feature type="domain" description="Tyrosine specific protein phosphatases" evidence="7">
    <location>
        <begin position="868"/>
        <end position="945"/>
    </location>
</feature>
<reference evidence="9" key="1">
    <citation type="submission" date="2025-08" db="UniProtKB">
        <authorList>
            <consortium name="RefSeq"/>
        </authorList>
    </citation>
    <scope>IDENTIFICATION</scope>
    <source>
        <tissue evidence="9">Muscle</tissue>
    </source>
</reference>
<keyword evidence="5" id="KW-0812">Transmembrane</keyword>
<dbReference type="InterPro" id="IPR000387">
    <property type="entry name" value="Tyr_Pase_dom"/>
</dbReference>
<keyword evidence="5" id="KW-0472">Membrane</keyword>
<protein>
    <recommendedName>
        <fullName evidence="2">protein-tyrosine-phosphatase</fullName>
        <ecNumber evidence="2">3.1.3.48</ecNumber>
    </recommendedName>
</protein>
<keyword evidence="3" id="KW-0378">Hydrolase</keyword>
<gene>
    <name evidence="9" type="primary">LOC106478042</name>
</gene>
<keyword evidence="4" id="KW-0904">Protein phosphatase</keyword>
<keyword evidence="5" id="KW-1133">Transmembrane helix</keyword>
<dbReference type="SMART" id="SM00404">
    <property type="entry name" value="PTPc_motif"/>
    <property type="match status" value="1"/>
</dbReference>
<dbReference type="PRINTS" id="PR00700">
    <property type="entry name" value="PRTYPHPHTASE"/>
</dbReference>
<dbReference type="PROSITE" id="PS50056">
    <property type="entry name" value="TYR_PHOSPHATASE_2"/>
    <property type="match status" value="1"/>
</dbReference>
<dbReference type="InterPro" id="IPR000242">
    <property type="entry name" value="PTP_cat"/>
</dbReference>
<dbReference type="PROSITE" id="PS00383">
    <property type="entry name" value="TYR_PHOSPHATASE_1"/>
    <property type="match status" value="1"/>
</dbReference>
<comment type="similarity">
    <text evidence="1">Belongs to the protein-tyrosine phosphatase family.</text>
</comment>
<dbReference type="PROSITE" id="PS50055">
    <property type="entry name" value="TYR_PHOSPHATASE_PTP"/>
    <property type="match status" value="1"/>
</dbReference>
<evidence type="ECO:0000256" key="5">
    <source>
        <dbReference type="SAM" id="Phobius"/>
    </source>
</evidence>
<feature type="domain" description="Tyrosine-protein phosphatase" evidence="6">
    <location>
        <begin position="719"/>
        <end position="954"/>
    </location>
</feature>
<dbReference type="RefSeq" id="XP_022237274.1">
    <property type="nucleotide sequence ID" value="XM_022381566.1"/>
</dbReference>
<dbReference type="PANTHER" id="PTHR19134:SF562">
    <property type="entry name" value="PROTEIN-TYROSINE-PHOSPHATASE"/>
    <property type="match status" value="1"/>
</dbReference>
<feature type="transmembrane region" description="Helical" evidence="5">
    <location>
        <begin position="18"/>
        <end position="35"/>
    </location>
</feature>
<dbReference type="GeneID" id="106478042"/>
<keyword evidence="8" id="KW-1185">Reference proteome</keyword>
<feature type="transmembrane region" description="Helical" evidence="5">
    <location>
        <begin position="620"/>
        <end position="641"/>
    </location>
</feature>
<dbReference type="SMART" id="SM00194">
    <property type="entry name" value="PTPc"/>
    <property type="match status" value="1"/>
</dbReference>
<evidence type="ECO:0000256" key="3">
    <source>
        <dbReference type="ARBA" id="ARBA00022801"/>
    </source>
</evidence>
<dbReference type="InterPro" id="IPR050348">
    <property type="entry name" value="Protein-Tyr_Phosphatase"/>
</dbReference>
<dbReference type="CDD" id="cd00047">
    <property type="entry name" value="PTPc"/>
    <property type="match status" value="1"/>
</dbReference>
<dbReference type="InterPro" id="IPR003595">
    <property type="entry name" value="Tyr_Pase_cat"/>
</dbReference>
<evidence type="ECO:0000256" key="2">
    <source>
        <dbReference type="ARBA" id="ARBA00013064"/>
    </source>
</evidence>
<dbReference type="Proteomes" id="UP000694941">
    <property type="component" value="Unplaced"/>
</dbReference>